<evidence type="ECO:0000313" key="4">
    <source>
        <dbReference type="Proteomes" id="UP000285060"/>
    </source>
</evidence>
<proteinExistence type="predicted"/>
<evidence type="ECO:0000256" key="1">
    <source>
        <dbReference type="SAM" id="MobiDB-lite"/>
    </source>
</evidence>
<keyword evidence="4" id="KW-1185">Reference proteome</keyword>
<feature type="transmembrane region" description="Helical" evidence="2">
    <location>
        <begin position="155"/>
        <end position="173"/>
    </location>
</feature>
<gene>
    <name evidence="3" type="ORF">DYB32_000410</name>
</gene>
<dbReference type="Proteomes" id="UP000285060">
    <property type="component" value="Unassembled WGS sequence"/>
</dbReference>
<dbReference type="AlphaFoldDB" id="A0A3R6YGS6"/>
<evidence type="ECO:0000256" key="2">
    <source>
        <dbReference type="SAM" id="Phobius"/>
    </source>
</evidence>
<feature type="compositionally biased region" description="Basic and acidic residues" evidence="1">
    <location>
        <begin position="59"/>
        <end position="74"/>
    </location>
</feature>
<protein>
    <submittedName>
        <fullName evidence="3">Uncharacterized protein</fullName>
    </submittedName>
</protein>
<keyword evidence="2" id="KW-0472">Membrane</keyword>
<name>A0A3R6YGS6_9STRA</name>
<reference evidence="3 4" key="1">
    <citation type="submission" date="2018-08" db="EMBL/GenBank/DDBJ databases">
        <title>Aphanomyces genome sequencing and annotation.</title>
        <authorList>
            <person name="Minardi D."/>
            <person name="Oidtmann B."/>
            <person name="Van Der Giezen M."/>
            <person name="Studholme D.J."/>
        </authorList>
    </citation>
    <scope>NUCLEOTIDE SEQUENCE [LARGE SCALE GENOMIC DNA]</scope>
    <source>
        <strain evidence="3 4">NJM0002</strain>
    </source>
</reference>
<organism evidence="3 4">
    <name type="scientific">Aphanomyces invadans</name>
    <dbReference type="NCBI Taxonomy" id="157072"/>
    <lineage>
        <taxon>Eukaryota</taxon>
        <taxon>Sar</taxon>
        <taxon>Stramenopiles</taxon>
        <taxon>Oomycota</taxon>
        <taxon>Saprolegniomycetes</taxon>
        <taxon>Saprolegniales</taxon>
        <taxon>Verrucalvaceae</taxon>
        <taxon>Aphanomyces</taxon>
    </lineage>
</organism>
<keyword evidence="2" id="KW-0812">Transmembrane</keyword>
<comment type="caution">
    <text evidence="3">The sequence shown here is derived from an EMBL/GenBank/DDBJ whole genome shotgun (WGS) entry which is preliminary data.</text>
</comment>
<dbReference type="VEuPathDB" id="FungiDB:H310_00135"/>
<sequence length="196" mass="21202">MAGQGDHHGEGPRYSHPEEAHHEHDKHHEEAHKHAETGHKHGEEHRHAGGAVAHGGYSHGEHKEGQEEHHEFGQHREEYHAKEQGKVGGGVAHGGFYHGEHKATANVTRNGTLSFHDGNWSNGTGGDHDITYPHQGNHSGNLSLQSIVNGEHHHALAAVGGAAVVAALGFVAFKVAKKLRHRSNYESIPSEGAHMI</sequence>
<keyword evidence="2" id="KW-1133">Transmembrane helix</keyword>
<evidence type="ECO:0000313" key="3">
    <source>
        <dbReference type="EMBL" id="RHY35071.1"/>
    </source>
</evidence>
<feature type="region of interest" description="Disordered" evidence="1">
    <location>
        <begin position="1"/>
        <end position="74"/>
    </location>
</feature>
<accession>A0A3R6YGS6</accession>
<feature type="compositionally biased region" description="Basic and acidic residues" evidence="1">
    <location>
        <begin position="1"/>
        <end position="47"/>
    </location>
</feature>
<dbReference type="EMBL" id="QUSY01000009">
    <property type="protein sequence ID" value="RHY35071.1"/>
    <property type="molecule type" value="Genomic_DNA"/>
</dbReference>